<evidence type="ECO:0000313" key="9">
    <source>
        <dbReference type="EMBL" id="KAF3440157.1"/>
    </source>
</evidence>
<dbReference type="InterPro" id="IPR051026">
    <property type="entry name" value="PI/PC_transfer"/>
</dbReference>
<dbReference type="InterPro" id="IPR036273">
    <property type="entry name" value="CRAL/TRIO_N_dom_sf"/>
</dbReference>
<feature type="region of interest" description="Disordered" evidence="7">
    <location>
        <begin position="1"/>
        <end position="27"/>
    </location>
</feature>
<evidence type="ECO:0000256" key="5">
    <source>
        <dbReference type="ARBA" id="ARBA00038020"/>
    </source>
</evidence>
<dbReference type="Proteomes" id="UP000796880">
    <property type="component" value="Unassembled WGS sequence"/>
</dbReference>
<dbReference type="SUPFAM" id="SSF46938">
    <property type="entry name" value="CRAL/TRIO N-terminal domain"/>
    <property type="match status" value="1"/>
</dbReference>
<evidence type="ECO:0000256" key="3">
    <source>
        <dbReference type="ARBA" id="ARBA00022927"/>
    </source>
</evidence>
<dbReference type="PANTHER" id="PTHR45657:SF29">
    <property type="entry name" value="PHOSPHATIDYLINOSITOL_PHOSPHATIDYLCHOLINE TRANSFER PROTEIN SFH12"/>
    <property type="match status" value="1"/>
</dbReference>
<evidence type="ECO:0000256" key="1">
    <source>
        <dbReference type="ARBA" id="ARBA00004202"/>
    </source>
</evidence>
<evidence type="ECO:0000256" key="4">
    <source>
        <dbReference type="ARBA" id="ARBA00023034"/>
    </source>
</evidence>
<evidence type="ECO:0000256" key="7">
    <source>
        <dbReference type="SAM" id="MobiDB-lite"/>
    </source>
</evidence>
<feature type="coiled-coil region" evidence="6">
    <location>
        <begin position="428"/>
        <end position="498"/>
    </location>
</feature>
<dbReference type="InterPro" id="IPR036865">
    <property type="entry name" value="CRAL-TRIO_dom_sf"/>
</dbReference>
<dbReference type="Gene3D" id="3.40.525.10">
    <property type="entry name" value="CRAL-TRIO lipid binding domain"/>
    <property type="match status" value="1"/>
</dbReference>
<dbReference type="AlphaFoldDB" id="A0A8K0GSX7"/>
<proteinExistence type="inferred from homology"/>
<evidence type="ECO:0000256" key="2">
    <source>
        <dbReference type="ARBA" id="ARBA00004395"/>
    </source>
</evidence>
<accession>A0A8K0GSX7</accession>
<keyword evidence="4" id="KW-0333">Golgi apparatus</keyword>
<dbReference type="PANTHER" id="PTHR45657">
    <property type="entry name" value="CRAL-TRIO DOMAIN-CONTAINING PROTEIN YKL091C-RELATED"/>
    <property type="match status" value="1"/>
</dbReference>
<keyword evidence="3" id="KW-0813">Transport</keyword>
<evidence type="ECO:0000259" key="8">
    <source>
        <dbReference type="PROSITE" id="PS50191"/>
    </source>
</evidence>
<comment type="similarity">
    <text evidence="5">Belongs to the SFH family.</text>
</comment>
<name>A0A8K0GSX7_9ROSA</name>
<dbReference type="InterPro" id="IPR001251">
    <property type="entry name" value="CRAL-TRIO_dom"/>
</dbReference>
<dbReference type="SMART" id="SM01100">
    <property type="entry name" value="CRAL_TRIO_N"/>
    <property type="match status" value="1"/>
</dbReference>
<comment type="caution">
    <text evidence="9">The sequence shown here is derived from an EMBL/GenBank/DDBJ whole genome shotgun (WGS) entry which is preliminary data.</text>
</comment>
<keyword evidence="3" id="KW-0653">Protein transport</keyword>
<protein>
    <recommendedName>
        <fullName evidence="8">CRAL-TRIO domain-containing protein</fullName>
    </recommendedName>
</protein>
<keyword evidence="10" id="KW-1185">Reference proteome</keyword>
<reference evidence="9" key="1">
    <citation type="submission" date="2020-03" db="EMBL/GenBank/DDBJ databases">
        <title>A high-quality chromosome-level genome assembly of a woody plant with both climbing and erect habits, Rhamnella rubrinervis.</title>
        <authorList>
            <person name="Lu Z."/>
            <person name="Yang Y."/>
            <person name="Zhu X."/>
            <person name="Sun Y."/>
        </authorList>
    </citation>
    <scope>NUCLEOTIDE SEQUENCE</scope>
    <source>
        <strain evidence="9">BYM</strain>
        <tissue evidence="9">Leaf</tissue>
    </source>
</reference>
<dbReference type="OrthoDB" id="1434354at2759"/>
<sequence length="534" mass="61232">MSGTLSQPAHERSDENSEDERRTRMGSFKKKAINASTKFRHSFQRKGRRSSKVMSVEIEDVHVAEEVQAVDAFRQALILEELLPARHDDYHTMLRFLKARKFEIEKTKQMWTDMLQWRKEFGSDTIMEEFDYKELPEVLEYYPQGNHGVDKEGRPFPACSIAARKHIDQSTTILDVHGLGLKSLNKASRELIMRLQKIDGDNYPESLNRMFIINAGSGFRMLWNTIKTFLDPKTTAKIHVLSNKYQSKLLEIIDASELPEFLGGTCTCADQGGCIRRSENEVTDEKTISEDEVVYSRKERLEKVSDMRASSIRLSRKHIDHPEMSPIREEVSVTKDYQEPYNFNDYAPVVEKTMDSPWHKEVDSDKLAVSKDLVSSWFLACDFAPVELTRNVPRKLTDSTFYSKPTYCEDETMVTAQPSTPAVSVADFKSALKRMAELEERVNVLSMKPATMPPEKEEMLNAALNRVDVLENELAATKKALEESLSRQEELVAYLEKKKKKKSLLVNQEMQDAPEDAQVLRLSMIFGSPRPVHS</sequence>
<organism evidence="9 10">
    <name type="scientific">Rhamnella rubrinervis</name>
    <dbReference type="NCBI Taxonomy" id="2594499"/>
    <lineage>
        <taxon>Eukaryota</taxon>
        <taxon>Viridiplantae</taxon>
        <taxon>Streptophyta</taxon>
        <taxon>Embryophyta</taxon>
        <taxon>Tracheophyta</taxon>
        <taxon>Spermatophyta</taxon>
        <taxon>Magnoliopsida</taxon>
        <taxon>eudicotyledons</taxon>
        <taxon>Gunneridae</taxon>
        <taxon>Pentapetalae</taxon>
        <taxon>rosids</taxon>
        <taxon>fabids</taxon>
        <taxon>Rosales</taxon>
        <taxon>Rhamnaceae</taxon>
        <taxon>rhamnoid group</taxon>
        <taxon>Rhamneae</taxon>
        <taxon>Rhamnella</taxon>
    </lineage>
</organism>
<dbReference type="Gene3D" id="1.10.8.20">
    <property type="entry name" value="N-terminal domain of phosphatidylinositol transfer protein sec14p"/>
    <property type="match status" value="1"/>
</dbReference>
<evidence type="ECO:0000256" key="6">
    <source>
        <dbReference type="SAM" id="Coils"/>
    </source>
</evidence>
<gene>
    <name evidence="9" type="ORF">FNV43_RR18436</name>
</gene>
<feature type="domain" description="CRAL-TRIO" evidence="8">
    <location>
        <begin position="66"/>
        <end position="270"/>
    </location>
</feature>
<dbReference type="InterPro" id="IPR011074">
    <property type="entry name" value="CRAL/TRIO_N_dom"/>
</dbReference>
<dbReference type="CDD" id="cd00170">
    <property type="entry name" value="SEC14"/>
    <property type="match status" value="1"/>
</dbReference>
<dbReference type="GO" id="GO:0015031">
    <property type="term" value="P:protein transport"/>
    <property type="evidence" value="ECO:0007669"/>
    <property type="project" value="UniProtKB-KW"/>
</dbReference>
<feature type="compositionally biased region" description="Basic and acidic residues" evidence="7">
    <location>
        <begin position="9"/>
        <end position="23"/>
    </location>
</feature>
<dbReference type="Pfam" id="PF03765">
    <property type="entry name" value="CRAL_TRIO_N"/>
    <property type="match status" value="1"/>
</dbReference>
<dbReference type="GO" id="GO:0005886">
    <property type="term" value="C:plasma membrane"/>
    <property type="evidence" value="ECO:0007669"/>
    <property type="project" value="UniProtKB-SubCell"/>
</dbReference>
<evidence type="ECO:0000313" key="10">
    <source>
        <dbReference type="Proteomes" id="UP000796880"/>
    </source>
</evidence>
<comment type="subcellular location">
    <subcellularLocation>
        <location evidence="1">Cell membrane</location>
        <topology evidence="1">Peripheral membrane protein</topology>
    </subcellularLocation>
    <subcellularLocation>
        <location evidence="2">Golgi apparatus membrane</location>
        <topology evidence="2">Peripheral membrane protein</topology>
    </subcellularLocation>
</comment>
<dbReference type="SUPFAM" id="SSF52087">
    <property type="entry name" value="CRAL/TRIO domain"/>
    <property type="match status" value="1"/>
</dbReference>
<dbReference type="EMBL" id="VOIH02000008">
    <property type="protein sequence ID" value="KAF3440157.1"/>
    <property type="molecule type" value="Genomic_DNA"/>
</dbReference>
<dbReference type="GO" id="GO:0000139">
    <property type="term" value="C:Golgi membrane"/>
    <property type="evidence" value="ECO:0007669"/>
    <property type="project" value="UniProtKB-SubCell"/>
</dbReference>
<keyword evidence="6" id="KW-0175">Coiled coil</keyword>
<dbReference type="SMART" id="SM00516">
    <property type="entry name" value="SEC14"/>
    <property type="match status" value="1"/>
</dbReference>
<dbReference type="PROSITE" id="PS50191">
    <property type="entry name" value="CRAL_TRIO"/>
    <property type="match status" value="1"/>
</dbReference>
<dbReference type="Pfam" id="PF00650">
    <property type="entry name" value="CRAL_TRIO"/>
    <property type="match status" value="1"/>
</dbReference>